<accession>A0ACB6RIY9</accession>
<sequence>MPPKRKIQAIRPGFNKYGFRVRKPENGRPVQKAVGPSKYTQPKASPSETKPKATPKIPKVKQTANLARSKEHVSTEHADDRTTALVDHSQHPSFLTISAPSHTLFTRKTAPSNTIARAQVILMDGSPSSAAETPASTPFVRPSATKSAVRASAKATLSFTPVVRSKVTKSRGSSFKQTARLANPQEAASTKSATHAESALNDQLSTNGSRLQRATRSIVPVNLEASITSPQTAETTSEKTTVTTADFTVVAPLVQPFATSSIFDLQSRASSRTTPTELARSSTMDPARMAELKMGMVGSAERPTSEAPTMALDGGTDAEILSLETSSPKVLAVRSLSPMTDRREMSRTHFERTPSYIRQLQGAAHSPDTGIGQTEPMHLDTDDRTIPLALCGRPDFEVRQESTSVQTQVFRAASMVSASAFRPAFTLTSSIPKLVMSSGGYDEYVMTTTIRVPHGKTFDPPQVSIALPTRRPALGLSKDATILSEKPQHAHVDSSDDSSDDEPLMNRVAARTANHLQNIARTNSGGVYFGGSDSQQSSLFAPATAPKVPLTLGSVASRRCPAAHTAAAPKHLEAVASEEQRFARRKPARGRTPTPFRRGSPFHRLTPSRLRTPARHATPSHRLTPFRRATPDRPRPAPLKSTTVRRKEQWKKTMSHLADYQRCRQLPPRRPIFQQAVRESIALARLETFWKILSDLIANKKVFDRGMWDHWENLSTCVRLINERLVEGEKFGGEESEAAAKELTRQRMVIFTGNGKLMLTRNALSTRLS</sequence>
<dbReference type="EMBL" id="MU006762">
    <property type="protein sequence ID" value="KAF2621119.1"/>
    <property type="molecule type" value="Genomic_DNA"/>
</dbReference>
<reference evidence="1" key="1">
    <citation type="journal article" date="2020" name="Stud. Mycol.">
        <title>101 Dothideomycetes genomes: a test case for predicting lifestyles and emergence of pathogens.</title>
        <authorList>
            <person name="Haridas S."/>
            <person name="Albert R."/>
            <person name="Binder M."/>
            <person name="Bloem J."/>
            <person name="Labutti K."/>
            <person name="Salamov A."/>
            <person name="Andreopoulos B."/>
            <person name="Baker S."/>
            <person name="Barry K."/>
            <person name="Bills G."/>
            <person name="Bluhm B."/>
            <person name="Cannon C."/>
            <person name="Castanera R."/>
            <person name="Culley D."/>
            <person name="Daum C."/>
            <person name="Ezra D."/>
            <person name="Gonzalez J."/>
            <person name="Henrissat B."/>
            <person name="Kuo A."/>
            <person name="Liang C."/>
            <person name="Lipzen A."/>
            <person name="Lutzoni F."/>
            <person name="Magnuson J."/>
            <person name="Mondo S."/>
            <person name="Nolan M."/>
            <person name="Ohm R."/>
            <person name="Pangilinan J."/>
            <person name="Park H.-J."/>
            <person name="Ramirez L."/>
            <person name="Alfaro M."/>
            <person name="Sun H."/>
            <person name="Tritt A."/>
            <person name="Yoshinaga Y."/>
            <person name="Zwiers L.-H."/>
            <person name="Turgeon B."/>
            <person name="Goodwin S."/>
            <person name="Spatafora J."/>
            <person name="Crous P."/>
            <person name="Grigoriev I."/>
        </authorList>
    </citation>
    <scope>NUCLEOTIDE SEQUENCE</scope>
    <source>
        <strain evidence="1">CBS 525.71</strain>
    </source>
</reference>
<keyword evidence="2" id="KW-1185">Reference proteome</keyword>
<proteinExistence type="predicted"/>
<gene>
    <name evidence="1" type="ORF">BU25DRAFT_463945</name>
</gene>
<evidence type="ECO:0000313" key="1">
    <source>
        <dbReference type="EMBL" id="KAF2621119.1"/>
    </source>
</evidence>
<protein>
    <submittedName>
        <fullName evidence="1">Uncharacterized protein</fullName>
    </submittedName>
</protein>
<evidence type="ECO:0000313" key="2">
    <source>
        <dbReference type="Proteomes" id="UP000799754"/>
    </source>
</evidence>
<organism evidence="1 2">
    <name type="scientific">Macroventuria anomochaeta</name>
    <dbReference type="NCBI Taxonomy" id="301207"/>
    <lineage>
        <taxon>Eukaryota</taxon>
        <taxon>Fungi</taxon>
        <taxon>Dikarya</taxon>
        <taxon>Ascomycota</taxon>
        <taxon>Pezizomycotina</taxon>
        <taxon>Dothideomycetes</taxon>
        <taxon>Pleosporomycetidae</taxon>
        <taxon>Pleosporales</taxon>
        <taxon>Pleosporineae</taxon>
        <taxon>Didymellaceae</taxon>
        <taxon>Macroventuria</taxon>
    </lineage>
</organism>
<name>A0ACB6RIY9_9PLEO</name>
<dbReference type="Proteomes" id="UP000799754">
    <property type="component" value="Unassembled WGS sequence"/>
</dbReference>
<comment type="caution">
    <text evidence="1">The sequence shown here is derived from an EMBL/GenBank/DDBJ whole genome shotgun (WGS) entry which is preliminary data.</text>
</comment>